<dbReference type="KEGG" id="nvi:100124229"/>
<dbReference type="OrthoDB" id="19606at2759"/>
<evidence type="ECO:0000256" key="4">
    <source>
        <dbReference type="ARBA" id="ARBA00022679"/>
    </source>
</evidence>
<keyword evidence="2 10" id="KW-0240">DNA-directed RNA polymerase</keyword>
<gene>
    <name evidence="11" type="primary">100124229</name>
</gene>
<proteinExistence type="inferred from homology"/>
<dbReference type="SMR" id="A0A7M7ITR3"/>
<organism evidence="11 12">
    <name type="scientific">Nasonia vitripennis</name>
    <name type="common">Parasitic wasp</name>
    <dbReference type="NCBI Taxonomy" id="7425"/>
    <lineage>
        <taxon>Eukaryota</taxon>
        <taxon>Metazoa</taxon>
        <taxon>Ecdysozoa</taxon>
        <taxon>Arthropoda</taxon>
        <taxon>Hexapoda</taxon>
        <taxon>Insecta</taxon>
        <taxon>Pterygota</taxon>
        <taxon>Neoptera</taxon>
        <taxon>Endopterygota</taxon>
        <taxon>Hymenoptera</taxon>
        <taxon>Apocrita</taxon>
        <taxon>Proctotrupomorpha</taxon>
        <taxon>Chalcidoidea</taxon>
        <taxon>Pteromalidae</taxon>
        <taxon>Pteromalinae</taxon>
        <taxon>Nasonia</taxon>
    </lineage>
</organism>
<dbReference type="OMA" id="HICIRFF"/>
<dbReference type="SUPFAM" id="SSF56747">
    <property type="entry name" value="Prim-pol domain"/>
    <property type="match status" value="1"/>
</dbReference>
<dbReference type="EC" id="2.7.7.-" evidence="10"/>
<comment type="similarity">
    <text evidence="1 10">Belongs to the eukaryotic-type primase small subunit family.</text>
</comment>
<evidence type="ECO:0000256" key="5">
    <source>
        <dbReference type="ARBA" id="ARBA00022695"/>
    </source>
</evidence>
<reference evidence="11" key="1">
    <citation type="submission" date="2021-01" db="UniProtKB">
        <authorList>
            <consortium name="EnsemblMetazoa"/>
        </authorList>
    </citation>
    <scope>IDENTIFICATION</scope>
</reference>
<sequence length="404" mass="47097">MNAAHLEDVLPIYFSRLFPFEDLYEWLKYGEANTFACREFVFNFEGDRYLRYQAYSSLNDLKNDVKRKKPYKIDIGAVYNNPPSNYMREAEFYPVQKELIFDLDLTDYDEIRTCCSGTNVCSKCWKFMIIAIKILDTSLREDFGFDHILWTFSGRRGIHCWVCDKSARFLKKYGRLAVANYLQLVTGGEYKKKKVEINNAIHHSVQRALKIIEPLFVKICVIEQNMLGTQEGIDKFLGIIDEALRTDVQHLLDKYQTSASRWQAFVEYFRNQIESKVDMWSKTPFLIEEIMIQYAYPRLDINVSLGISHLLKSPFSVHPRTGKIGIILDPKTIEHFDPCEVPTVTQLFKEIDVYDSTSVKQDIAVQNNQEKITDIMKTSLNTSLKLFRVFLSDLKKSQSMSNDT</sequence>
<keyword evidence="8" id="KW-0862">Zinc</keyword>
<keyword evidence="5" id="KW-0548">Nucleotidyltransferase</keyword>
<dbReference type="GO" id="GO:0003899">
    <property type="term" value="F:DNA-directed RNA polymerase activity"/>
    <property type="evidence" value="ECO:0007669"/>
    <property type="project" value="InterPro"/>
</dbReference>
<keyword evidence="12" id="KW-1185">Reference proteome</keyword>
<evidence type="ECO:0000256" key="3">
    <source>
        <dbReference type="ARBA" id="ARBA00022515"/>
    </source>
</evidence>
<dbReference type="GO" id="GO:0005658">
    <property type="term" value="C:alpha DNA polymerase:primase complex"/>
    <property type="evidence" value="ECO:0007669"/>
    <property type="project" value="UniProtKB-ARBA"/>
</dbReference>
<dbReference type="FunFam" id="3.90.920.10:FF:000003">
    <property type="entry name" value="DNA primase"/>
    <property type="match status" value="1"/>
</dbReference>
<keyword evidence="4 10" id="KW-0808">Transferase</keyword>
<dbReference type="Gene3D" id="3.90.920.10">
    <property type="entry name" value="DNA primase, PRIM domain"/>
    <property type="match status" value="1"/>
</dbReference>
<name>A0A7M7ITR3_NASVI</name>
<evidence type="ECO:0000256" key="7">
    <source>
        <dbReference type="ARBA" id="ARBA00022723"/>
    </source>
</evidence>
<evidence type="ECO:0000256" key="8">
    <source>
        <dbReference type="ARBA" id="ARBA00022833"/>
    </source>
</evidence>
<dbReference type="PANTHER" id="PTHR10536">
    <property type="entry name" value="DNA PRIMASE SMALL SUBUNIT"/>
    <property type="match status" value="1"/>
</dbReference>
<dbReference type="EnsemblMetazoa" id="XM_016989171">
    <property type="protein sequence ID" value="XP_016844660"/>
    <property type="gene ID" value="LOC100124229"/>
</dbReference>
<dbReference type="GO" id="GO:0046872">
    <property type="term" value="F:metal ion binding"/>
    <property type="evidence" value="ECO:0007669"/>
    <property type="project" value="UniProtKB-KW"/>
</dbReference>
<dbReference type="NCBIfam" id="TIGR00335">
    <property type="entry name" value="primase_sml"/>
    <property type="match status" value="1"/>
</dbReference>
<evidence type="ECO:0000256" key="2">
    <source>
        <dbReference type="ARBA" id="ARBA00022478"/>
    </source>
</evidence>
<dbReference type="InterPro" id="IPR014052">
    <property type="entry name" value="DNA_primase_ssu_euk/arc"/>
</dbReference>
<keyword evidence="7" id="KW-0479">Metal-binding</keyword>
<keyword evidence="9" id="KW-0804">Transcription</keyword>
<accession>A0A7M7ITR3</accession>
<dbReference type="InParanoid" id="A0A7M7ITR3"/>
<dbReference type="Proteomes" id="UP000002358">
    <property type="component" value="Chromosome 5"/>
</dbReference>
<evidence type="ECO:0000256" key="9">
    <source>
        <dbReference type="ARBA" id="ARBA00023163"/>
    </source>
</evidence>
<evidence type="ECO:0000256" key="10">
    <source>
        <dbReference type="RuleBase" id="RU003514"/>
    </source>
</evidence>
<dbReference type="InterPro" id="IPR002755">
    <property type="entry name" value="DNA_primase_S"/>
</dbReference>
<dbReference type="CDD" id="cd04860">
    <property type="entry name" value="AE_Prim_S"/>
    <property type="match status" value="1"/>
</dbReference>
<dbReference type="GO" id="GO:0006269">
    <property type="term" value="P:DNA replication, synthesis of primer"/>
    <property type="evidence" value="ECO:0007669"/>
    <property type="project" value="UniProtKB-KW"/>
</dbReference>
<protein>
    <recommendedName>
        <fullName evidence="10">DNA primase</fullName>
        <ecNumber evidence="10">2.7.7.-</ecNumber>
    </recommendedName>
</protein>
<keyword evidence="6 10" id="KW-0235">DNA replication</keyword>
<evidence type="ECO:0000313" key="12">
    <source>
        <dbReference type="Proteomes" id="UP000002358"/>
    </source>
</evidence>
<keyword evidence="3 10" id="KW-0639">Primosome</keyword>
<dbReference type="FunCoup" id="A0A7M7ITR3">
    <property type="interactions" value="179"/>
</dbReference>
<evidence type="ECO:0000256" key="1">
    <source>
        <dbReference type="ARBA" id="ARBA00009762"/>
    </source>
</evidence>
<evidence type="ECO:0000256" key="6">
    <source>
        <dbReference type="ARBA" id="ARBA00022705"/>
    </source>
</evidence>
<dbReference type="AlphaFoldDB" id="A0A7M7ITR3"/>
<dbReference type="Pfam" id="PF01896">
    <property type="entry name" value="DNA_primase_S"/>
    <property type="match status" value="1"/>
</dbReference>
<evidence type="ECO:0000313" key="11">
    <source>
        <dbReference type="EnsemblMetazoa" id="XP_016844660"/>
    </source>
</evidence>